<dbReference type="InterPro" id="IPR015421">
    <property type="entry name" value="PyrdxlP-dep_Trfase_major"/>
</dbReference>
<protein>
    <submittedName>
        <fullName evidence="5">O-phospho-L-seryl-tRNA:Cys-tRNA synthase</fullName>
        <ecNumber evidence="5">2.5.1.73</ecNumber>
    </submittedName>
</protein>
<organism evidence="5">
    <name type="scientific">groundwater metagenome</name>
    <dbReference type="NCBI Taxonomy" id="717931"/>
    <lineage>
        <taxon>unclassified sequences</taxon>
        <taxon>metagenomes</taxon>
        <taxon>ecological metagenomes</taxon>
    </lineage>
</organism>
<dbReference type="AlphaFoldDB" id="A0A098E600"/>
<keyword evidence="4" id="KW-0648">Protein biosynthesis</keyword>
<comment type="cofactor">
    <cofactor evidence="1">
        <name>pyridoxal 5'-phosphate</name>
        <dbReference type="ChEBI" id="CHEBI:597326"/>
    </cofactor>
</comment>
<dbReference type="EMBL" id="CCXY01000036">
    <property type="protein sequence ID" value="CEG11213.1"/>
    <property type="molecule type" value="Genomic_DNA"/>
</dbReference>
<sequence>MEIQNSQLEKFKELHREALKFTNLDPLQKGGILSKEARQILDEWADGYSVCDYCGGSLDRIKNPPIEEFVHEILPKFLGTDIVRLTNGAREGKFLIMHAIAKEGDYIVMDQNAHYSSYVAAERARLKVKFVPNLGYPEYKINADDYAKVIEEVKNETGKFPALVLLTYPDGSYGNVPNAKAVGKICNEYKIPFLLNGAYSVGRMEINTSDFNADFIVGSGHKSMAASGPIGVLGAKKEYEEILFRKSEKYKIKEVEQLGCTARGLPVITLMASFPYVYERVKHYDEEVRKARYFSEKVGNLGINQLGEKPHKHDLMFFESQTLFEISQKHKRGRFFLYDELKKRRIIGIKPGLTKNFKLSTYLLSDEEIKKIVEAFEEIVNLNR</sequence>
<proteinExistence type="inferred from homology"/>
<dbReference type="SUPFAM" id="SSF53383">
    <property type="entry name" value="PLP-dependent transferases"/>
    <property type="match status" value="1"/>
</dbReference>
<evidence type="ECO:0000256" key="3">
    <source>
        <dbReference type="ARBA" id="ARBA00022898"/>
    </source>
</evidence>
<dbReference type="EC" id="2.5.1.73" evidence="5"/>
<accession>A0A098E600</accession>
<dbReference type="InterPro" id="IPR015422">
    <property type="entry name" value="PyrdxlP-dep_Trfase_small"/>
</dbReference>
<dbReference type="GO" id="GO:0006412">
    <property type="term" value="P:translation"/>
    <property type="evidence" value="ECO:0007669"/>
    <property type="project" value="UniProtKB-KW"/>
</dbReference>
<evidence type="ECO:0000256" key="4">
    <source>
        <dbReference type="ARBA" id="ARBA00022917"/>
    </source>
</evidence>
<dbReference type="PANTHER" id="PTHR43586:SF3">
    <property type="entry name" value="O-PHOSPHO-L-SERYL-TRNA:CYS-TRNA SYNTHASE"/>
    <property type="match status" value="1"/>
</dbReference>
<dbReference type="NCBIfam" id="TIGR02539">
    <property type="entry name" value="SepCysS"/>
    <property type="match status" value="1"/>
</dbReference>
<reference evidence="5" key="1">
    <citation type="submission" date="2014-09" db="EMBL/GenBank/DDBJ databases">
        <authorList>
            <person name="Probst J Alexander"/>
        </authorList>
    </citation>
    <scope>NUCLEOTIDE SEQUENCE</scope>
</reference>
<evidence type="ECO:0000256" key="2">
    <source>
        <dbReference type="ARBA" id="ARBA00022679"/>
    </source>
</evidence>
<dbReference type="Gene3D" id="3.90.1150.10">
    <property type="entry name" value="Aspartate Aminotransferase, domain 1"/>
    <property type="match status" value="1"/>
</dbReference>
<evidence type="ECO:0000313" key="5">
    <source>
        <dbReference type="EMBL" id="CEG11213.1"/>
    </source>
</evidence>
<dbReference type="InterPro" id="IPR008829">
    <property type="entry name" value="SepSecS/SepCysS"/>
</dbReference>
<dbReference type="PANTHER" id="PTHR43586">
    <property type="entry name" value="CYSTEINE DESULFURASE"/>
    <property type="match status" value="1"/>
</dbReference>
<dbReference type="GO" id="GO:0043766">
    <property type="term" value="F:Sep-tRNA:Cys-tRNA synthase activity"/>
    <property type="evidence" value="ECO:0007669"/>
    <property type="project" value="UniProtKB-EC"/>
</dbReference>
<name>A0A098E600_9ZZZZ</name>
<evidence type="ECO:0000256" key="1">
    <source>
        <dbReference type="ARBA" id="ARBA00001933"/>
    </source>
</evidence>
<dbReference type="InterPro" id="IPR015424">
    <property type="entry name" value="PyrdxlP-dep_Trfase"/>
</dbReference>
<dbReference type="Pfam" id="PF05889">
    <property type="entry name" value="SepSecS"/>
    <property type="match status" value="1"/>
</dbReference>
<dbReference type="InterPro" id="IPR013375">
    <property type="entry name" value="Sep_Cys-tRNA_synth_arc"/>
</dbReference>
<gene>
    <name evidence="5" type="ORF">MSIBF_A1300002</name>
</gene>
<keyword evidence="3" id="KW-0663">Pyridoxal phosphate</keyword>
<dbReference type="HAMAP" id="MF_01675">
    <property type="entry name" value="Sep_Cys_tRNA_synth"/>
    <property type="match status" value="1"/>
</dbReference>
<dbReference type="NCBIfam" id="NF006810">
    <property type="entry name" value="PRK09331.1"/>
    <property type="match status" value="1"/>
</dbReference>
<keyword evidence="2 5" id="KW-0808">Transferase</keyword>
<dbReference type="Gene3D" id="3.40.640.10">
    <property type="entry name" value="Type I PLP-dependent aspartate aminotransferase-like (Major domain)"/>
    <property type="match status" value="1"/>
</dbReference>